<evidence type="ECO:0000313" key="1">
    <source>
        <dbReference type="EMBL" id="ALE03152.1"/>
    </source>
</evidence>
<dbReference type="KEGG" id="banc:PU02_0338"/>
<accession>A0A0M4LIZ5</accession>
<dbReference type="PATRIC" id="fig|1318743.3.peg.349"/>
<protein>
    <submittedName>
        <fullName evidence="1">Uncharacterized protein</fullName>
    </submittedName>
</protein>
<dbReference type="AlphaFoldDB" id="A0A0M4LIZ5"/>
<name>A0A0M4LIZ5_9HYPH</name>
<sequence>MRFVGLVRFVERVHYKIPVEFHSQGKTVNILKGHNSL</sequence>
<proteinExistence type="predicted"/>
<dbReference type="EMBL" id="CP010401">
    <property type="protein sequence ID" value="ALE03152.1"/>
    <property type="molecule type" value="Genomic_DNA"/>
</dbReference>
<keyword evidence="2" id="KW-1185">Reference proteome</keyword>
<evidence type="ECO:0000313" key="2">
    <source>
        <dbReference type="Proteomes" id="UP000057213"/>
    </source>
</evidence>
<organism evidence="1 2">
    <name type="scientific">Bartonella ancashensis</name>
    <dbReference type="NCBI Taxonomy" id="1318743"/>
    <lineage>
        <taxon>Bacteria</taxon>
        <taxon>Pseudomonadati</taxon>
        <taxon>Pseudomonadota</taxon>
        <taxon>Alphaproteobacteria</taxon>
        <taxon>Hyphomicrobiales</taxon>
        <taxon>Bartonellaceae</taxon>
        <taxon>Bartonella</taxon>
    </lineage>
</organism>
<gene>
    <name evidence="1" type="ORF">PU02_0338</name>
</gene>
<reference evidence="1 2" key="1">
    <citation type="journal article" date="2015" name="Genome Announc.">
        <title>Complete Genome Sequence of Bartonella ancashensis Strain 20.00, Isolated from the Blood of a Patient with Verruga Peruana.</title>
        <authorList>
            <person name="Hang J."/>
            <person name="Mullins K.E."/>
            <person name="Clifford R.J."/>
            <person name="Onmus-Leone F."/>
            <person name="Yang Y."/>
            <person name="Jiang J."/>
            <person name="Leguia M."/>
            <person name="Kasper M.R."/>
            <person name="Maguina C."/>
            <person name="Lesho E.P."/>
            <person name="Jarman R.G."/>
            <person name="Richards A.L."/>
            <person name="Blazes D."/>
        </authorList>
    </citation>
    <scope>NUCLEOTIDE SEQUENCE [LARGE SCALE GENOMIC DNA]</scope>
    <source>
        <strain evidence="1 2">20.00</strain>
    </source>
</reference>
<dbReference type="Proteomes" id="UP000057213">
    <property type="component" value="Chromosome"/>
</dbReference>